<accession>A0ACC3SI33</accession>
<sequence>MPSRHPFIPVWQTDAGRQTVRAKHYGFGRKRKRTQEDEDEEDSDSPEAYFAPPDEVPRANTRYIGDTERTDPYHVAGLSSDETLPPPPFPHAALKPSKNDPNADGLRQELSDLNPPLYVPENEAEDPSTSLRRHHLNVLTTLMHTSLLRGDYVRAGRAWGMILRTDFKTRGIDVRSHGRWGIGAEILLRRDGSAPTRPDEAAEADERGAQEDDVVPSPEITEQGFQTAREYYERLILQYPYQKFAPNAVNALSFYPAMFGLTIYEAQEKTKRALARLETASHDDTDATYPDEDQEDETTSRAEDFAAIKQHELDTALRLAAKMDEVLISPPYDKYIPLLQLRGMVALWVADLHEDAVLPSKSDEARAEVDNQRARDLATEHALAEREKARSCFRKVKDGGGEVPEAVAHLIRG</sequence>
<protein>
    <submittedName>
        <fullName evidence="1">Uncharacterized protein</fullName>
    </submittedName>
</protein>
<reference evidence="1" key="1">
    <citation type="submission" date="2024-02" db="EMBL/GenBank/DDBJ databases">
        <title>Metagenome Assembled Genome of Zalaria obscura JY119.</title>
        <authorList>
            <person name="Vighnesh L."/>
            <person name="Jagadeeshwari U."/>
            <person name="Venkata Ramana C."/>
            <person name="Sasikala C."/>
        </authorList>
    </citation>
    <scope>NUCLEOTIDE SEQUENCE</scope>
    <source>
        <strain evidence="1">JY119</strain>
    </source>
</reference>
<dbReference type="EMBL" id="JAMKPW020000011">
    <property type="protein sequence ID" value="KAK8213592.1"/>
    <property type="molecule type" value="Genomic_DNA"/>
</dbReference>
<evidence type="ECO:0000313" key="2">
    <source>
        <dbReference type="Proteomes" id="UP001320706"/>
    </source>
</evidence>
<proteinExistence type="predicted"/>
<dbReference type="Proteomes" id="UP001320706">
    <property type="component" value="Unassembled WGS sequence"/>
</dbReference>
<gene>
    <name evidence="1" type="ORF">M8818_002895</name>
</gene>
<keyword evidence="2" id="KW-1185">Reference proteome</keyword>
<evidence type="ECO:0000313" key="1">
    <source>
        <dbReference type="EMBL" id="KAK8213592.1"/>
    </source>
</evidence>
<organism evidence="1 2">
    <name type="scientific">Zalaria obscura</name>
    <dbReference type="NCBI Taxonomy" id="2024903"/>
    <lineage>
        <taxon>Eukaryota</taxon>
        <taxon>Fungi</taxon>
        <taxon>Dikarya</taxon>
        <taxon>Ascomycota</taxon>
        <taxon>Pezizomycotina</taxon>
        <taxon>Dothideomycetes</taxon>
        <taxon>Dothideomycetidae</taxon>
        <taxon>Dothideales</taxon>
        <taxon>Zalariaceae</taxon>
        <taxon>Zalaria</taxon>
    </lineage>
</organism>
<name>A0ACC3SI33_9PEZI</name>
<comment type="caution">
    <text evidence="1">The sequence shown here is derived from an EMBL/GenBank/DDBJ whole genome shotgun (WGS) entry which is preliminary data.</text>
</comment>